<protein>
    <submittedName>
        <fullName evidence="2">Uncharacterized protein</fullName>
    </submittedName>
</protein>
<feature type="chain" id="PRO_5021368594" evidence="1">
    <location>
        <begin position="21"/>
        <end position="154"/>
    </location>
</feature>
<dbReference type="Gramene" id="RZC71894">
    <property type="protein sequence ID" value="RZC71894"/>
    <property type="gene ID" value="C5167_035057"/>
</dbReference>
<dbReference type="Proteomes" id="UP000316621">
    <property type="component" value="Chromosome 7"/>
</dbReference>
<gene>
    <name evidence="2" type="ORF">C5167_035057</name>
</gene>
<dbReference type="EMBL" id="CM010721">
    <property type="protein sequence ID" value="RZC71894.1"/>
    <property type="molecule type" value="Genomic_DNA"/>
</dbReference>
<keyword evidence="1" id="KW-0732">Signal</keyword>
<keyword evidence="3" id="KW-1185">Reference proteome</keyword>
<accession>A0A4Y7KEV4</accession>
<proteinExistence type="predicted"/>
<sequence>MKMILIILVLTARNWNRVLSELEKLEKGVSELRTDNRGLEVSEAIVSSNTSLITGWWYSGNFPYGMGRYAQFSLADGGLMCDVVHCGATSKDNSGLVVWIALDNHPLYCEAHNLFCVHIDALKLCSWETQMDLEFKLPHDLARDNQRLNWSCDC</sequence>
<dbReference type="AlphaFoldDB" id="A0A4Y7KEV4"/>
<feature type="signal peptide" evidence="1">
    <location>
        <begin position="1"/>
        <end position="20"/>
    </location>
</feature>
<name>A0A4Y7KEV4_PAPSO</name>
<reference evidence="2 3" key="1">
    <citation type="journal article" date="2018" name="Science">
        <title>The opium poppy genome and morphinan production.</title>
        <authorList>
            <person name="Guo L."/>
            <person name="Winzer T."/>
            <person name="Yang X."/>
            <person name="Li Y."/>
            <person name="Ning Z."/>
            <person name="He Z."/>
            <person name="Teodor R."/>
            <person name="Lu Y."/>
            <person name="Bowser T.A."/>
            <person name="Graham I.A."/>
            <person name="Ye K."/>
        </authorList>
    </citation>
    <scope>NUCLEOTIDE SEQUENCE [LARGE SCALE GENOMIC DNA]</scope>
    <source>
        <strain evidence="3">cv. HN1</strain>
        <tissue evidence="2">Leaves</tissue>
    </source>
</reference>
<organism evidence="2 3">
    <name type="scientific">Papaver somniferum</name>
    <name type="common">Opium poppy</name>
    <dbReference type="NCBI Taxonomy" id="3469"/>
    <lineage>
        <taxon>Eukaryota</taxon>
        <taxon>Viridiplantae</taxon>
        <taxon>Streptophyta</taxon>
        <taxon>Embryophyta</taxon>
        <taxon>Tracheophyta</taxon>
        <taxon>Spermatophyta</taxon>
        <taxon>Magnoliopsida</taxon>
        <taxon>Ranunculales</taxon>
        <taxon>Papaveraceae</taxon>
        <taxon>Papaveroideae</taxon>
        <taxon>Papaver</taxon>
    </lineage>
</organism>
<evidence type="ECO:0000313" key="2">
    <source>
        <dbReference type="EMBL" id="RZC71894.1"/>
    </source>
</evidence>
<evidence type="ECO:0000313" key="3">
    <source>
        <dbReference type="Proteomes" id="UP000316621"/>
    </source>
</evidence>
<evidence type="ECO:0000256" key="1">
    <source>
        <dbReference type="SAM" id="SignalP"/>
    </source>
</evidence>